<feature type="domain" description="Archaeal Type IV pilin N-terminal" evidence="2">
    <location>
        <begin position="8"/>
        <end position="78"/>
    </location>
</feature>
<evidence type="ECO:0000313" key="3">
    <source>
        <dbReference type="EMBL" id="RXE55168.1"/>
    </source>
</evidence>
<gene>
    <name evidence="3" type="ORF">ABH15_13200</name>
</gene>
<accession>A0A498GXC6</accession>
<dbReference type="InterPro" id="IPR012859">
    <property type="entry name" value="Pilin_N_archaeal"/>
</dbReference>
<evidence type="ECO:0000256" key="1">
    <source>
        <dbReference type="SAM" id="Phobius"/>
    </source>
</evidence>
<organism evidence="3 4">
    <name type="scientific">Methanoculleus taiwanensis</name>
    <dbReference type="NCBI Taxonomy" id="1550565"/>
    <lineage>
        <taxon>Archaea</taxon>
        <taxon>Methanobacteriati</taxon>
        <taxon>Methanobacteriota</taxon>
        <taxon>Stenosarchaea group</taxon>
        <taxon>Methanomicrobia</taxon>
        <taxon>Methanomicrobiales</taxon>
        <taxon>Methanomicrobiaceae</taxon>
        <taxon>Methanoculleus</taxon>
    </lineage>
</organism>
<comment type="caution">
    <text evidence="3">The sequence shown here is derived from an EMBL/GenBank/DDBJ whole genome shotgun (WGS) entry which is preliminary data.</text>
</comment>
<name>A0A498GXC6_9EURY</name>
<keyword evidence="1" id="KW-0472">Membrane</keyword>
<dbReference type="AlphaFoldDB" id="A0A498GXC6"/>
<evidence type="ECO:0000259" key="2">
    <source>
        <dbReference type="Pfam" id="PF07790"/>
    </source>
</evidence>
<keyword evidence="4" id="KW-1185">Reference proteome</keyword>
<feature type="transmembrane region" description="Helical" evidence="1">
    <location>
        <begin position="12"/>
        <end position="34"/>
    </location>
</feature>
<keyword evidence="1" id="KW-0812">Transmembrane</keyword>
<dbReference type="OrthoDB" id="106958at2157"/>
<proteinExistence type="predicted"/>
<evidence type="ECO:0000313" key="4">
    <source>
        <dbReference type="Proteomes" id="UP000290932"/>
    </source>
</evidence>
<dbReference type="EMBL" id="LHQS01000004">
    <property type="protein sequence ID" value="RXE55168.1"/>
    <property type="molecule type" value="Genomic_DNA"/>
</dbReference>
<keyword evidence="1" id="KW-1133">Transmembrane helix</keyword>
<dbReference type="RefSeq" id="WP_128695077.1">
    <property type="nucleotide sequence ID" value="NZ_LHQS01000004.1"/>
</dbReference>
<protein>
    <recommendedName>
        <fullName evidence="2">Archaeal Type IV pilin N-terminal domain-containing protein</fullName>
    </recommendedName>
</protein>
<dbReference type="Pfam" id="PF07790">
    <property type="entry name" value="Pilin_N"/>
    <property type="match status" value="1"/>
</dbReference>
<sequence length="364" mass="38876">MAQKFRDNAVSELIAVVLLLGVLVVGVGIIMVTITSQPLPDEVPNINVLIGNTSSTVLIKHNGGDPLQEGDFSVVVDGITLPNSAATITGGDGAWPCVVGETLQYPVATVPHRVAIMYTGGGGSVLLKSASLTGEIRTGGPDTPAGPGVTPPTGNITLSFDDQDELDAWVVDQFVEQLESNSIYLYQNVLSQSDVWGNNGFFNFTISKANSYLELTVNNIGETPDRISFSIGDTVSIKLANSEMRFFAIGNGGWHTFATDVSIYKNNVRMANSKGKVYSYIVGGRLYGFNEFDSSVDITTKSGPSNPLHTELYINNTPLINSTWTKPITLTNVQPAKPTLLILDISKNDPNYIVGIADTITGIT</sequence>
<reference evidence="3 4" key="1">
    <citation type="journal article" date="2015" name="Int. J. Syst. Evol. Microbiol.">
        <title>Methanoculleus taiwanensis sp. nov., a methanogen isolated from deep marine sediment at the deformation front area near Taiwan.</title>
        <authorList>
            <person name="Weng C.Y."/>
            <person name="Chen S.C."/>
            <person name="Lai M.C."/>
            <person name="Wu S.Y."/>
            <person name="Lin S."/>
            <person name="Yang T.F."/>
            <person name="Chen P.C."/>
        </authorList>
    </citation>
    <scope>NUCLEOTIDE SEQUENCE [LARGE SCALE GENOMIC DNA]</scope>
    <source>
        <strain evidence="3 4">CYW4</strain>
    </source>
</reference>
<dbReference type="Proteomes" id="UP000290932">
    <property type="component" value="Unassembled WGS sequence"/>
</dbReference>